<organism evidence="2 3">
    <name type="scientific">Phtheirospermum japonicum</name>
    <dbReference type="NCBI Taxonomy" id="374723"/>
    <lineage>
        <taxon>Eukaryota</taxon>
        <taxon>Viridiplantae</taxon>
        <taxon>Streptophyta</taxon>
        <taxon>Embryophyta</taxon>
        <taxon>Tracheophyta</taxon>
        <taxon>Spermatophyta</taxon>
        <taxon>Magnoliopsida</taxon>
        <taxon>eudicotyledons</taxon>
        <taxon>Gunneridae</taxon>
        <taxon>Pentapetalae</taxon>
        <taxon>asterids</taxon>
        <taxon>lamiids</taxon>
        <taxon>Lamiales</taxon>
        <taxon>Orobanchaceae</taxon>
        <taxon>Orobanchaceae incertae sedis</taxon>
        <taxon>Phtheirospermum</taxon>
    </lineage>
</organism>
<dbReference type="Proteomes" id="UP000653305">
    <property type="component" value="Unassembled WGS sequence"/>
</dbReference>
<dbReference type="InterPro" id="IPR046960">
    <property type="entry name" value="PPR_At4g14850-like_plant"/>
</dbReference>
<dbReference type="Pfam" id="PF01535">
    <property type="entry name" value="PPR"/>
    <property type="match status" value="3"/>
</dbReference>
<dbReference type="NCBIfam" id="TIGR00756">
    <property type="entry name" value="PPR"/>
    <property type="match status" value="1"/>
</dbReference>
<dbReference type="Gene3D" id="1.25.40.10">
    <property type="entry name" value="Tetratricopeptide repeat domain"/>
    <property type="match status" value="1"/>
</dbReference>
<dbReference type="OrthoDB" id="185373at2759"/>
<accession>A0A830BSD7</accession>
<reference evidence="2" key="1">
    <citation type="submission" date="2020-07" db="EMBL/GenBank/DDBJ databases">
        <title>Ethylene signaling mediates host invasion by parasitic plants.</title>
        <authorList>
            <person name="Yoshida S."/>
        </authorList>
    </citation>
    <scope>NUCLEOTIDE SEQUENCE</scope>
    <source>
        <strain evidence="2">Okayama</strain>
    </source>
</reference>
<keyword evidence="1" id="KW-0677">Repeat</keyword>
<comment type="caution">
    <text evidence="2">The sequence shown here is derived from an EMBL/GenBank/DDBJ whole genome shotgun (WGS) entry which is preliminary data.</text>
</comment>
<dbReference type="PANTHER" id="PTHR47926">
    <property type="entry name" value="PENTATRICOPEPTIDE REPEAT-CONTAINING PROTEIN"/>
    <property type="match status" value="1"/>
</dbReference>
<dbReference type="PANTHER" id="PTHR47926:SF523">
    <property type="entry name" value="DYW DOMAIN-CONTAINING PROTEIN"/>
    <property type="match status" value="1"/>
</dbReference>
<evidence type="ECO:0000313" key="3">
    <source>
        <dbReference type="Proteomes" id="UP000653305"/>
    </source>
</evidence>
<dbReference type="EMBL" id="BMAC01000200">
    <property type="protein sequence ID" value="GFP89746.1"/>
    <property type="molecule type" value="Genomic_DNA"/>
</dbReference>
<dbReference type="InterPro" id="IPR002885">
    <property type="entry name" value="PPR_rpt"/>
</dbReference>
<dbReference type="InterPro" id="IPR011990">
    <property type="entry name" value="TPR-like_helical_dom_sf"/>
</dbReference>
<dbReference type="AlphaFoldDB" id="A0A830BSD7"/>
<dbReference type="GO" id="GO:0003723">
    <property type="term" value="F:RNA binding"/>
    <property type="evidence" value="ECO:0007669"/>
    <property type="project" value="InterPro"/>
</dbReference>
<keyword evidence="3" id="KW-1185">Reference proteome</keyword>
<proteinExistence type="predicted"/>
<sequence length="157" mass="17253">MYSKCGCVEDAYEVLSTNTRRSILRIRFMIIGLAIHGRENLAIKLFEEMVRLGVGPNTVTFIGVLGACSHAGFVDQGKSFFEKMESSYGVKRCVDHYNCMVDLLGRTGRLDEALNLGKIMPMEPDAGVWGTLLGACRIHANPDVAEIAAKMYSSSNL</sequence>
<name>A0A830BSD7_9LAMI</name>
<dbReference type="FunFam" id="1.25.40.10:FF:000242">
    <property type="entry name" value="Pentatricopeptide repeat-containing protein"/>
    <property type="match status" value="1"/>
</dbReference>
<protein>
    <submittedName>
        <fullName evidence="2">Pentatricopeptide repeat-containing protein at5g44230</fullName>
    </submittedName>
</protein>
<dbReference type="GO" id="GO:0009451">
    <property type="term" value="P:RNA modification"/>
    <property type="evidence" value="ECO:0007669"/>
    <property type="project" value="InterPro"/>
</dbReference>
<evidence type="ECO:0000313" key="2">
    <source>
        <dbReference type="EMBL" id="GFP89746.1"/>
    </source>
</evidence>
<gene>
    <name evidence="2" type="ORF">PHJA_001118400</name>
</gene>
<evidence type="ECO:0000256" key="1">
    <source>
        <dbReference type="ARBA" id="ARBA00022737"/>
    </source>
</evidence>